<keyword evidence="5 6" id="KW-0472">Membrane</keyword>
<dbReference type="RefSeq" id="XP_046018651.1">
    <property type="nucleotide sequence ID" value="XM_046161416.1"/>
</dbReference>
<accession>A0A9P8YHG7</accession>
<dbReference type="GO" id="GO:0022857">
    <property type="term" value="F:transmembrane transporter activity"/>
    <property type="evidence" value="ECO:0007669"/>
    <property type="project" value="InterPro"/>
</dbReference>
<keyword evidence="8" id="KW-1185">Reference proteome</keyword>
<evidence type="ECO:0000256" key="2">
    <source>
        <dbReference type="ARBA" id="ARBA00022448"/>
    </source>
</evidence>
<dbReference type="Pfam" id="PF13520">
    <property type="entry name" value="AA_permease_2"/>
    <property type="match status" value="1"/>
</dbReference>
<feature type="transmembrane region" description="Helical" evidence="6">
    <location>
        <begin position="361"/>
        <end position="379"/>
    </location>
</feature>
<feature type="transmembrane region" description="Helical" evidence="6">
    <location>
        <begin position="139"/>
        <end position="163"/>
    </location>
</feature>
<feature type="transmembrane region" description="Helical" evidence="6">
    <location>
        <begin position="111"/>
        <end position="133"/>
    </location>
</feature>
<keyword evidence="2" id="KW-0813">Transport</keyword>
<dbReference type="OrthoDB" id="4769862at2759"/>
<dbReference type="PANTHER" id="PTHR45649:SF5">
    <property type="entry name" value="GABA TRANSPORTER (EUROFUNG)-RELATED"/>
    <property type="match status" value="1"/>
</dbReference>
<proteinExistence type="predicted"/>
<name>A0A9P8YHG7_9PEZI</name>
<evidence type="ECO:0000256" key="4">
    <source>
        <dbReference type="ARBA" id="ARBA00022989"/>
    </source>
</evidence>
<dbReference type="GO" id="GO:0016020">
    <property type="term" value="C:membrane"/>
    <property type="evidence" value="ECO:0007669"/>
    <property type="project" value="UniProtKB-SubCell"/>
</dbReference>
<dbReference type="AlphaFoldDB" id="A0A9P8YHG7"/>
<feature type="transmembrane region" description="Helical" evidence="6">
    <location>
        <begin position="391"/>
        <end position="410"/>
    </location>
</feature>
<dbReference type="GeneID" id="70190962"/>
<keyword evidence="3 6" id="KW-0812">Transmembrane</keyword>
<reference evidence="7" key="1">
    <citation type="journal article" date="2021" name="Nat. Commun.">
        <title>Genetic determinants of endophytism in the Arabidopsis root mycobiome.</title>
        <authorList>
            <person name="Mesny F."/>
            <person name="Miyauchi S."/>
            <person name="Thiergart T."/>
            <person name="Pickel B."/>
            <person name="Atanasova L."/>
            <person name="Karlsson M."/>
            <person name="Huettel B."/>
            <person name="Barry K.W."/>
            <person name="Haridas S."/>
            <person name="Chen C."/>
            <person name="Bauer D."/>
            <person name="Andreopoulos W."/>
            <person name="Pangilinan J."/>
            <person name="LaButti K."/>
            <person name="Riley R."/>
            <person name="Lipzen A."/>
            <person name="Clum A."/>
            <person name="Drula E."/>
            <person name="Henrissat B."/>
            <person name="Kohler A."/>
            <person name="Grigoriev I.V."/>
            <person name="Martin F.M."/>
            <person name="Hacquard S."/>
        </authorList>
    </citation>
    <scope>NUCLEOTIDE SEQUENCE</scope>
    <source>
        <strain evidence="7">MPI-CAGE-CH-0230</strain>
    </source>
</reference>
<protein>
    <submittedName>
        <fullName evidence="7">Amino acid/polyamine transporter I</fullName>
    </submittedName>
</protein>
<comment type="subcellular location">
    <subcellularLocation>
        <location evidence="1">Membrane</location>
        <topology evidence="1">Multi-pass membrane protein</topology>
    </subcellularLocation>
</comment>
<dbReference type="InterPro" id="IPR002293">
    <property type="entry name" value="AA/rel_permease1"/>
</dbReference>
<dbReference type="PIRSF" id="PIRSF006060">
    <property type="entry name" value="AA_transporter"/>
    <property type="match status" value="1"/>
</dbReference>
<evidence type="ECO:0000256" key="5">
    <source>
        <dbReference type="ARBA" id="ARBA00023136"/>
    </source>
</evidence>
<keyword evidence="4 6" id="KW-1133">Transmembrane helix</keyword>
<feature type="transmembrane region" description="Helical" evidence="6">
    <location>
        <begin position="322"/>
        <end position="340"/>
    </location>
</feature>
<gene>
    <name evidence="7" type="ORF">B0I36DRAFT_391454</name>
</gene>
<feature type="transmembrane region" description="Helical" evidence="6">
    <location>
        <begin position="12"/>
        <end position="36"/>
    </location>
</feature>
<evidence type="ECO:0000256" key="1">
    <source>
        <dbReference type="ARBA" id="ARBA00004141"/>
    </source>
</evidence>
<dbReference type="Gene3D" id="1.20.1740.10">
    <property type="entry name" value="Amino acid/polyamine transporter I"/>
    <property type="match status" value="1"/>
</dbReference>
<feature type="transmembrane region" description="Helical" evidence="6">
    <location>
        <begin position="69"/>
        <end position="90"/>
    </location>
</feature>
<sequence length="433" mass="48028">MVLYLRIDHNMYYALFNGGPVAFLFNYLVVFIGVLAQTACLAELASNMPIAGAQYYWTYAYSPEKYRLFLTWLQGWATWLAFVATLASILNGNVINLEARIQINSPDYVPGGWHTTLIFLATMAFLTVLNLWVFEVVPWFELVSGVLNLVFFVITFVALWVMAPRNSPEFFLSRTKYSTWDNDYVSWSFECVIHMGEETENDKRAVPQAMFWSIACMPPVEDLLMSSNPYIYLISTATGSRSFATIITTGINFVCLGCGISSFSSTTLLTWDGGLPRFFGHVDAKNRVPMRAVLLTCFLVALLSLLNLGTGTYIAFGAVTSLSSLGSYFSYAIILGVALHKRLTSGLQTSDWSMGRIGTPVNIFALVYTVYSMIWLPFPTTLPVTATGMNYSGPVFATVIAGAIGSWFLWGKKHWLGPNQGVAEIVLRGDAGK</sequence>
<evidence type="ECO:0000256" key="6">
    <source>
        <dbReference type="SAM" id="Phobius"/>
    </source>
</evidence>
<feature type="transmembrane region" description="Helical" evidence="6">
    <location>
        <begin position="292"/>
        <end position="316"/>
    </location>
</feature>
<dbReference type="PANTHER" id="PTHR45649">
    <property type="entry name" value="AMINO-ACID PERMEASE BAT1"/>
    <property type="match status" value="1"/>
</dbReference>
<dbReference type="Proteomes" id="UP000756346">
    <property type="component" value="Unassembled WGS sequence"/>
</dbReference>
<evidence type="ECO:0000313" key="8">
    <source>
        <dbReference type="Proteomes" id="UP000756346"/>
    </source>
</evidence>
<evidence type="ECO:0000313" key="7">
    <source>
        <dbReference type="EMBL" id="KAH7040596.1"/>
    </source>
</evidence>
<evidence type="ECO:0000256" key="3">
    <source>
        <dbReference type="ARBA" id="ARBA00022692"/>
    </source>
</evidence>
<comment type="caution">
    <text evidence="7">The sequence shown here is derived from an EMBL/GenBank/DDBJ whole genome shotgun (WGS) entry which is preliminary data.</text>
</comment>
<dbReference type="EMBL" id="JAGTJQ010000001">
    <property type="protein sequence ID" value="KAH7040596.1"/>
    <property type="molecule type" value="Genomic_DNA"/>
</dbReference>
<organism evidence="7 8">
    <name type="scientific">Microdochium trichocladiopsis</name>
    <dbReference type="NCBI Taxonomy" id="1682393"/>
    <lineage>
        <taxon>Eukaryota</taxon>
        <taxon>Fungi</taxon>
        <taxon>Dikarya</taxon>
        <taxon>Ascomycota</taxon>
        <taxon>Pezizomycotina</taxon>
        <taxon>Sordariomycetes</taxon>
        <taxon>Xylariomycetidae</taxon>
        <taxon>Xylariales</taxon>
        <taxon>Microdochiaceae</taxon>
        <taxon>Microdochium</taxon>
    </lineage>
</organism>